<dbReference type="EMBL" id="KL584839">
    <property type="protein sequence ID" value="KEQ61242.1"/>
    <property type="molecule type" value="Genomic_DNA"/>
</dbReference>
<dbReference type="PANTHER" id="PTHR47958">
    <property type="entry name" value="ATP-DEPENDENT RNA HELICASE DBP3"/>
    <property type="match status" value="1"/>
</dbReference>
<accession>A0A074VU47</accession>
<name>A0A074VU47_AURM1</name>
<dbReference type="Gene3D" id="3.40.50.300">
    <property type="entry name" value="P-loop containing nucleotide triphosphate hydrolases"/>
    <property type="match status" value="2"/>
</dbReference>
<evidence type="ECO:0000313" key="4">
    <source>
        <dbReference type="EMBL" id="KEQ61242.1"/>
    </source>
</evidence>
<feature type="compositionally biased region" description="Low complexity" evidence="2">
    <location>
        <begin position="165"/>
        <end position="192"/>
    </location>
</feature>
<keyword evidence="1" id="KW-0175">Coiled coil</keyword>
<dbReference type="AlphaFoldDB" id="A0A074VU47"/>
<feature type="region of interest" description="Disordered" evidence="2">
    <location>
        <begin position="144"/>
        <end position="208"/>
    </location>
</feature>
<dbReference type="GeneID" id="63921775"/>
<dbReference type="RefSeq" id="XP_040878265.1">
    <property type="nucleotide sequence ID" value="XM_041028402.1"/>
</dbReference>
<organism evidence="4 5">
    <name type="scientific">Aureobasidium melanogenum (strain CBS 110374)</name>
    <name type="common">Aureobasidium pullulans var. melanogenum</name>
    <dbReference type="NCBI Taxonomy" id="1043003"/>
    <lineage>
        <taxon>Eukaryota</taxon>
        <taxon>Fungi</taxon>
        <taxon>Dikarya</taxon>
        <taxon>Ascomycota</taxon>
        <taxon>Pezizomycotina</taxon>
        <taxon>Dothideomycetes</taxon>
        <taxon>Dothideomycetidae</taxon>
        <taxon>Dothideales</taxon>
        <taxon>Saccotheciaceae</taxon>
        <taxon>Aureobasidium</taxon>
    </lineage>
</organism>
<feature type="coiled-coil region" evidence="1">
    <location>
        <begin position="29"/>
        <end position="98"/>
    </location>
</feature>
<keyword evidence="5" id="KW-1185">Reference proteome</keyword>
<evidence type="ECO:0000256" key="1">
    <source>
        <dbReference type="SAM" id="Coils"/>
    </source>
</evidence>
<sequence>MSLPFDPAQEALDGANLIMTIMGGITRNITQLQQRIENFGNDLRTAREETSTAREEARSAREELVSALQEIQGLYSQLDSEKESNRSLRQRLRDLGDNFASFQNTFRAGYEVFSTVYQKTQELVFDTNDTTIDASEAAQTLAAQTAATASPTESLLTSSSAPVGSAPTSPTSNSSSLAEAPTPSASAESTLSTIDTNSAGSVTPTKAQAPVVAAASRRVATVDCYAIVAVQSEVSGVQLAIQSTAYSSLVTKPAQRFRHKAWTTQDLSDSLKQNLDSLRHKDLNNVSQILLECVHSGTSGVIYEATNNEQICGITITATNLAVQIGENHEYMKLLADQHKSGYVCPSAVILTSSGELASQMYTTFASFVRGNGNKRSVIDSIKVVQSRGGDGKSVSLADLKTNLPTILVCTPGRLAHLIEQSKFKARLLHLLVVCQGPSLASAELADKMQNIVAWARCERPRSTVLSRSFERDSTLHQELKRQYLNKFIHTINVKKWLLGKHALLAFRGEIKVQVCAFNVPERSKHFIEKILPLHRNENILCMEFSQDRAAEFASQCHKLGVTGQVFTTESDNSKTMQQFRNGQCKIMFTTPAGFEGIHYRNTKTAVIFGSPCEGLYTNADGSVRPGVYNRRTDLLRAAIESVGQAGQEAKVYIFVGQGTGQSVKDDIAKVLREAGHEVPRVLKP</sequence>
<dbReference type="SUPFAM" id="SSF57997">
    <property type="entry name" value="Tropomyosin"/>
    <property type="match status" value="1"/>
</dbReference>
<feature type="domain" description="DEAD/DEAH-box helicase" evidence="3">
    <location>
        <begin position="345"/>
        <end position="433"/>
    </location>
</feature>
<proteinExistence type="predicted"/>
<evidence type="ECO:0000313" key="5">
    <source>
        <dbReference type="Proteomes" id="UP000030672"/>
    </source>
</evidence>
<evidence type="ECO:0000256" key="2">
    <source>
        <dbReference type="SAM" id="MobiDB-lite"/>
    </source>
</evidence>
<dbReference type="GO" id="GO:0003676">
    <property type="term" value="F:nucleic acid binding"/>
    <property type="evidence" value="ECO:0007669"/>
    <property type="project" value="InterPro"/>
</dbReference>
<dbReference type="HOGENOM" id="CLU_401675_0_0_1"/>
<dbReference type="SUPFAM" id="SSF52540">
    <property type="entry name" value="P-loop containing nucleoside triphosphate hydrolases"/>
    <property type="match status" value="1"/>
</dbReference>
<dbReference type="GO" id="GO:0005524">
    <property type="term" value="F:ATP binding"/>
    <property type="evidence" value="ECO:0007669"/>
    <property type="project" value="InterPro"/>
</dbReference>
<dbReference type="InterPro" id="IPR027417">
    <property type="entry name" value="P-loop_NTPase"/>
</dbReference>
<gene>
    <name evidence="4" type="ORF">M437DRAFT_86133</name>
</gene>
<dbReference type="Pfam" id="PF00270">
    <property type="entry name" value="DEAD"/>
    <property type="match status" value="1"/>
</dbReference>
<reference evidence="4 5" key="1">
    <citation type="journal article" date="2014" name="BMC Genomics">
        <title>Genome sequencing of four Aureobasidium pullulans varieties: biotechnological potential, stress tolerance, and description of new species.</title>
        <authorList>
            <person name="Gostin Ar C."/>
            <person name="Ohm R.A."/>
            <person name="Kogej T."/>
            <person name="Sonjak S."/>
            <person name="Turk M."/>
            <person name="Zajc J."/>
            <person name="Zalar P."/>
            <person name="Grube M."/>
            <person name="Sun H."/>
            <person name="Han J."/>
            <person name="Sharma A."/>
            <person name="Chiniquy J."/>
            <person name="Ngan C.Y."/>
            <person name="Lipzen A."/>
            <person name="Barry K."/>
            <person name="Grigoriev I.V."/>
            <person name="Gunde-Cimerman N."/>
        </authorList>
    </citation>
    <scope>NUCLEOTIDE SEQUENCE [LARGE SCALE GENOMIC DNA]</scope>
    <source>
        <strain evidence="4 5">CBS 110374</strain>
    </source>
</reference>
<feature type="compositionally biased region" description="Low complexity" evidence="2">
    <location>
        <begin position="144"/>
        <end position="153"/>
    </location>
</feature>
<evidence type="ECO:0000259" key="3">
    <source>
        <dbReference type="Pfam" id="PF00270"/>
    </source>
</evidence>
<protein>
    <recommendedName>
        <fullName evidence="3">DEAD/DEAH-box helicase domain-containing protein</fullName>
    </recommendedName>
</protein>
<dbReference type="InterPro" id="IPR011545">
    <property type="entry name" value="DEAD/DEAH_box_helicase_dom"/>
</dbReference>
<dbReference type="Proteomes" id="UP000030672">
    <property type="component" value="Unassembled WGS sequence"/>
</dbReference>
<dbReference type="STRING" id="1043003.A0A074VU47"/>